<organism evidence="1">
    <name type="scientific">marine metagenome</name>
    <dbReference type="NCBI Taxonomy" id="408172"/>
    <lineage>
        <taxon>unclassified sequences</taxon>
        <taxon>metagenomes</taxon>
        <taxon>ecological metagenomes</taxon>
    </lineage>
</organism>
<name>A0A382R4Q5_9ZZZZ</name>
<reference evidence="1" key="1">
    <citation type="submission" date="2018-05" db="EMBL/GenBank/DDBJ databases">
        <authorList>
            <person name="Lanie J.A."/>
            <person name="Ng W.-L."/>
            <person name="Kazmierczak K.M."/>
            <person name="Andrzejewski T.M."/>
            <person name="Davidsen T.M."/>
            <person name="Wayne K.J."/>
            <person name="Tettelin H."/>
            <person name="Glass J.I."/>
            <person name="Rusch D."/>
            <person name="Podicherti R."/>
            <person name="Tsui H.-C.T."/>
            <person name="Winkler M.E."/>
        </authorList>
    </citation>
    <scope>NUCLEOTIDE SEQUENCE</scope>
</reference>
<protein>
    <submittedName>
        <fullName evidence="1">Uncharacterized protein</fullName>
    </submittedName>
</protein>
<feature type="non-terminal residue" evidence="1">
    <location>
        <position position="1"/>
    </location>
</feature>
<dbReference type="AlphaFoldDB" id="A0A382R4Q5"/>
<accession>A0A382R4Q5</accession>
<gene>
    <name evidence="1" type="ORF">METZ01_LOCUS345567</name>
</gene>
<sequence length="61" mass="6992">VQNSRDCGPDYRPGDVCITQGEQWIFIPNEPNGAVREAQRQGFYWGCGPITNGKCREYLHY</sequence>
<evidence type="ECO:0000313" key="1">
    <source>
        <dbReference type="EMBL" id="SVC92713.1"/>
    </source>
</evidence>
<dbReference type="EMBL" id="UINC01119119">
    <property type="protein sequence ID" value="SVC92713.1"/>
    <property type="molecule type" value="Genomic_DNA"/>
</dbReference>
<proteinExistence type="predicted"/>